<sequence length="537" mass="58158">MAPTPTPSMHSISSTVAPSPDESSPVPPSAAAKDGAKDEEIGSASAPANDTTPHHHADKDPWLVTFDGPGDKTDPRNWSIAYKSFATFQLAMLAFAASLGSSIVSPAEKAIGAYVHVGQEVMVLAISLYVLGFALGPLLWGPISEVWGRRWSLLPPMFCLGLFSIGTATSTNAQAVFITRFFAGVFGSAPVANVGASMGDMYNSKARGIAISIYAIAVSAGPTLGPIIGSALTVKVSWRWTEYLQAIITFAALALAFFCLPELYSPVLLQRKAQRLRRETGETRWHHPHEDIKLDVNSIVTKQLSRPLILLTTEPMVTLICLYASFVYGLLYMTLEVFPIVFSEMRHWGPIVSTLPFASLTIGILFALIINIGNQPFYFRAVERNKGRPVPEARLPPVFIGSILFTTGLFWFGWTADPKFHWLIPCFAIGFIGAGFTVIFQQCINFLVDTYGLYAASAVSANTFLRSIFGCGLPLAAGPMFHNMGVGPAMSVLGAVAAAAIPVPLIFMRYGRTLRKMSRFAPVHEDEDEEKDAANKA</sequence>
<gene>
    <name evidence="8" type="ORF">FA10DRAFT_238603</name>
</gene>
<dbReference type="PROSITE" id="PS50850">
    <property type="entry name" value="MFS"/>
    <property type="match status" value="1"/>
</dbReference>
<feature type="compositionally biased region" description="Polar residues" evidence="5">
    <location>
        <begin position="7"/>
        <end position="16"/>
    </location>
</feature>
<reference evidence="8 9" key="1">
    <citation type="journal article" date="2018" name="Mol. Biol. Evol.">
        <title>Broad Genomic Sampling Reveals a Smut Pathogenic Ancestry of the Fungal Clade Ustilaginomycotina.</title>
        <authorList>
            <person name="Kijpornyongpan T."/>
            <person name="Mondo S.J."/>
            <person name="Barry K."/>
            <person name="Sandor L."/>
            <person name="Lee J."/>
            <person name="Lipzen A."/>
            <person name="Pangilinan J."/>
            <person name="LaButti K."/>
            <person name="Hainaut M."/>
            <person name="Henrissat B."/>
            <person name="Grigoriev I.V."/>
            <person name="Spatafora J.W."/>
            <person name="Aime M.C."/>
        </authorList>
    </citation>
    <scope>NUCLEOTIDE SEQUENCE [LARGE SCALE GENOMIC DNA]</scope>
    <source>
        <strain evidence="8 9">MCA 4198</strain>
    </source>
</reference>
<feature type="compositionally biased region" description="Low complexity" evidence="5">
    <location>
        <begin position="17"/>
        <end position="32"/>
    </location>
</feature>
<dbReference type="InterPro" id="IPR011701">
    <property type="entry name" value="MFS"/>
</dbReference>
<dbReference type="FunCoup" id="A0A316YQ69">
    <property type="interactions" value="106"/>
</dbReference>
<dbReference type="EMBL" id="KZ819635">
    <property type="protein sequence ID" value="PWN91166.1"/>
    <property type="molecule type" value="Genomic_DNA"/>
</dbReference>
<feature type="transmembrane region" description="Helical" evidence="6">
    <location>
        <begin position="121"/>
        <end position="141"/>
    </location>
</feature>
<dbReference type="PANTHER" id="PTHR23502">
    <property type="entry name" value="MAJOR FACILITATOR SUPERFAMILY"/>
    <property type="match status" value="1"/>
</dbReference>
<feature type="region of interest" description="Disordered" evidence="5">
    <location>
        <begin position="1"/>
        <end position="68"/>
    </location>
</feature>
<feature type="compositionally biased region" description="Basic and acidic residues" evidence="5">
    <location>
        <begin position="52"/>
        <end position="61"/>
    </location>
</feature>
<keyword evidence="9" id="KW-1185">Reference proteome</keyword>
<keyword evidence="2 6" id="KW-0812">Transmembrane</keyword>
<accession>A0A316YQ69</accession>
<keyword evidence="4 6" id="KW-0472">Membrane</keyword>
<feature type="transmembrane region" description="Helical" evidence="6">
    <location>
        <begin position="489"/>
        <end position="510"/>
    </location>
</feature>
<organism evidence="8 9">
    <name type="scientific">Acaromyces ingoldii</name>
    <dbReference type="NCBI Taxonomy" id="215250"/>
    <lineage>
        <taxon>Eukaryota</taxon>
        <taxon>Fungi</taxon>
        <taxon>Dikarya</taxon>
        <taxon>Basidiomycota</taxon>
        <taxon>Ustilaginomycotina</taxon>
        <taxon>Exobasidiomycetes</taxon>
        <taxon>Exobasidiales</taxon>
        <taxon>Cryptobasidiaceae</taxon>
        <taxon>Acaromyces</taxon>
    </lineage>
</organism>
<evidence type="ECO:0000313" key="9">
    <source>
        <dbReference type="Proteomes" id="UP000245768"/>
    </source>
</evidence>
<evidence type="ECO:0000256" key="1">
    <source>
        <dbReference type="ARBA" id="ARBA00004141"/>
    </source>
</evidence>
<protein>
    <submittedName>
        <fullName evidence="8">MFS general substrate transporter</fullName>
    </submittedName>
</protein>
<feature type="transmembrane region" description="Helical" evidence="6">
    <location>
        <begin position="80"/>
        <end position="101"/>
    </location>
</feature>
<feature type="transmembrane region" description="Helical" evidence="6">
    <location>
        <begin position="153"/>
        <end position="171"/>
    </location>
</feature>
<dbReference type="CDD" id="cd17323">
    <property type="entry name" value="MFS_Tpo1_MDR_like"/>
    <property type="match status" value="1"/>
</dbReference>
<feature type="transmembrane region" description="Helical" evidence="6">
    <location>
        <begin position="177"/>
        <end position="196"/>
    </location>
</feature>
<evidence type="ECO:0000256" key="4">
    <source>
        <dbReference type="ARBA" id="ARBA00023136"/>
    </source>
</evidence>
<dbReference type="Pfam" id="PF07690">
    <property type="entry name" value="MFS_1"/>
    <property type="match status" value="1"/>
</dbReference>
<evidence type="ECO:0000256" key="5">
    <source>
        <dbReference type="SAM" id="MobiDB-lite"/>
    </source>
</evidence>
<dbReference type="InParanoid" id="A0A316YQ69"/>
<proteinExistence type="predicted"/>
<evidence type="ECO:0000256" key="6">
    <source>
        <dbReference type="SAM" id="Phobius"/>
    </source>
</evidence>
<dbReference type="PANTHER" id="PTHR23502:SF49">
    <property type="entry name" value="MAJOR FACILITATOR SUPERFAMILY (MFS) PROFILE DOMAIN-CONTAINING PROTEIN"/>
    <property type="match status" value="1"/>
</dbReference>
<feature type="transmembrane region" description="Helical" evidence="6">
    <location>
        <begin position="243"/>
        <end position="269"/>
    </location>
</feature>
<dbReference type="GO" id="GO:0022857">
    <property type="term" value="F:transmembrane transporter activity"/>
    <property type="evidence" value="ECO:0007669"/>
    <property type="project" value="InterPro"/>
</dbReference>
<dbReference type="Proteomes" id="UP000245768">
    <property type="component" value="Unassembled WGS sequence"/>
</dbReference>
<evidence type="ECO:0000313" key="8">
    <source>
        <dbReference type="EMBL" id="PWN91166.1"/>
    </source>
</evidence>
<evidence type="ECO:0000259" key="7">
    <source>
        <dbReference type="PROSITE" id="PS50850"/>
    </source>
</evidence>
<feature type="transmembrane region" description="Helical" evidence="6">
    <location>
        <begin position="452"/>
        <end position="477"/>
    </location>
</feature>
<dbReference type="AlphaFoldDB" id="A0A316YQ69"/>
<feature type="domain" description="Major facilitator superfamily (MFS) profile" evidence="7">
    <location>
        <begin position="86"/>
        <end position="512"/>
    </location>
</feature>
<feature type="transmembrane region" description="Helical" evidence="6">
    <location>
        <begin position="208"/>
        <end position="231"/>
    </location>
</feature>
<dbReference type="InterPro" id="IPR020846">
    <property type="entry name" value="MFS_dom"/>
</dbReference>
<keyword evidence="3 6" id="KW-1133">Transmembrane helix</keyword>
<dbReference type="FunFam" id="1.20.1250.20:FF:000011">
    <property type="entry name" value="MFS multidrug transporter, putative"/>
    <property type="match status" value="1"/>
</dbReference>
<feature type="transmembrane region" description="Helical" evidence="6">
    <location>
        <begin position="351"/>
        <end position="374"/>
    </location>
</feature>
<name>A0A316YQ69_9BASI</name>
<feature type="transmembrane region" description="Helical" evidence="6">
    <location>
        <begin position="420"/>
        <end position="440"/>
    </location>
</feature>
<feature type="transmembrane region" description="Helical" evidence="6">
    <location>
        <begin position="308"/>
        <end position="331"/>
    </location>
</feature>
<dbReference type="OrthoDB" id="9986881at2759"/>
<dbReference type="GeneID" id="37041060"/>
<dbReference type="STRING" id="215250.A0A316YQ69"/>
<feature type="transmembrane region" description="Helical" evidence="6">
    <location>
        <begin position="395"/>
        <end position="414"/>
    </location>
</feature>
<dbReference type="Gene3D" id="1.20.1250.20">
    <property type="entry name" value="MFS general substrate transporter like domains"/>
    <property type="match status" value="1"/>
</dbReference>
<dbReference type="SUPFAM" id="SSF103473">
    <property type="entry name" value="MFS general substrate transporter"/>
    <property type="match status" value="1"/>
</dbReference>
<dbReference type="InterPro" id="IPR036259">
    <property type="entry name" value="MFS_trans_sf"/>
</dbReference>
<evidence type="ECO:0000256" key="2">
    <source>
        <dbReference type="ARBA" id="ARBA00022692"/>
    </source>
</evidence>
<comment type="subcellular location">
    <subcellularLocation>
        <location evidence="1">Membrane</location>
        <topology evidence="1">Multi-pass membrane protein</topology>
    </subcellularLocation>
</comment>
<evidence type="ECO:0000256" key="3">
    <source>
        <dbReference type="ARBA" id="ARBA00022989"/>
    </source>
</evidence>
<dbReference type="RefSeq" id="XP_025378364.1">
    <property type="nucleotide sequence ID" value="XM_025519144.1"/>
</dbReference>
<dbReference type="GO" id="GO:0005886">
    <property type="term" value="C:plasma membrane"/>
    <property type="evidence" value="ECO:0007669"/>
    <property type="project" value="TreeGrafter"/>
</dbReference>